<feature type="domain" description="BHLH" evidence="6">
    <location>
        <begin position="288"/>
        <end position="346"/>
    </location>
</feature>
<reference evidence="7 8" key="1">
    <citation type="journal article" date="2018" name="J. Allergy Clin. Immunol.">
        <title>High-quality assembly of Dermatophagoides pteronyssinus genome and transcriptome reveals a wide range of novel allergens.</title>
        <authorList>
            <person name="Liu X.Y."/>
            <person name="Yang K.Y."/>
            <person name="Wang M.Q."/>
            <person name="Kwok J.S."/>
            <person name="Zeng X."/>
            <person name="Yang Z."/>
            <person name="Xiao X.J."/>
            <person name="Lau C.P."/>
            <person name="Li Y."/>
            <person name="Huang Z.M."/>
            <person name="Ba J.G."/>
            <person name="Yim A.K."/>
            <person name="Ouyang C.Y."/>
            <person name="Ngai S.M."/>
            <person name="Chan T.F."/>
            <person name="Leung E.L."/>
            <person name="Liu L."/>
            <person name="Liu Z.G."/>
            <person name="Tsui S.K."/>
        </authorList>
    </citation>
    <scope>NUCLEOTIDE SEQUENCE [LARGE SCALE GENOMIC DNA]</scope>
    <source>
        <strain evidence="7">Derp</strain>
    </source>
</reference>
<evidence type="ECO:0000256" key="5">
    <source>
        <dbReference type="SAM" id="MobiDB-lite"/>
    </source>
</evidence>
<proteinExistence type="predicted"/>
<dbReference type="InterPro" id="IPR011598">
    <property type="entry name" value="bHLH_dom"/>
</dbReference>
<evidence type="ECO:0000256" key="2">
    <source>
        <dbReference type="ARBA" id="ARBA00023015"/>
    </source>
</evidence>
<feature type="compositionally biased region" description="Low complexity" evidence="5">
    <location>
        <begin position="1"/>
        <end position="16"/>
    </location>
</feature>
<comment type="subcellular location">
    <subcellularLocation>
        <location evidence="1">Nucleus</location>
    </subcellularLocation>
</comment>
<dbReference type="Proteomes" id="UP000887458">
    <property type="component" value="Unassembled WGS sequence"/>
</dbReference>
<evidence type="ECO:0000256" key="1">
    <source>
        <dbReference type="ARBA" id="ARBA00004123"/>
    </source>
</evidence>
<feature type="compositionally biased region" description="Polar residues" evidence="5">
    <location>
        <begin position="17"/>
        <end position="30"/>
    </location>
</feature>
<accession>A0ABQ8J1Z0</accession>
<feature type="compositionally biased region" description="Low complexity" evidence="5">
    <location>
        <begin position="48"/>
        <end position="76"/>
    </location>
</feature>
<keyword evidence="3" id="KW-0804">Transcription</keyword>
<feature type="compositionally biased region" description="Polar residues" evidence="5">
    <location>
        <begin position="453"/>
        <end position="462"/>
    </location>
</feature>
<dbReference type="InterPro" id="IPR036638">
    <property type="entry name" value="HLH_DNA-bd_sf"/>
</dbReference>
<dbReference type="PROSITE" id="PS50888">
    <property type="entry name" value="BHLH"/>
    <property type="match status" value="1"/>
</dbReference>
<evidence type="ECO:0000313" key="8">
    <source>
        <dbReference type="Proteomes" id="UP000887458"/>
    </source>
</evidence>
<gene>
    <name evidence="7" type="ORF">DERP_009935</name>
</gene>
<dbReference type="Gene3D" id="4.10.280.10">
    <property type="entry name" value="Helix-loop-helix DNA-binding domain"/>
    <property type="match status" value="1"/>
</dbReference>
<feature type="region of interest" description="Disordered" evidence="5">
    <location>
        <begin position="434"/>
        <end position="462"/>
    </location>
</feature>
<dbReference type="SMART" id="SM00353">
    <property type="entry name" value="HLH"/>
    <property type="match status" value="1"/>
</dbReference>
<dbReference type="InterPro" id="IPR050370">
    <property type="entry name" value="HES_HEY"/>
</dbReference>
<keyword evidence="4" id="KW-0539">Nucleus</keyword>
<dbReference type="Pfam" id="PF00010">
    <property type="entry name" value="HLH"/>
    <property type="match status" value="1"/>
</dbReference>
<evidence type="ECO:0000256" key="4">
    <source>
        <dbReference type="ARBA" id="ARBA00023242"/>
    </source>
</evidence>
<evidence type="ECO:0000259" key="6">
    <source>
        <dbReference type="PROSITE" id="PS50888"/>
    </source>
</evidence>
<feature type="region of interest" description="Disordered" evidence="5">
    <location>
        <begin position="252"/>
        <end position="299"/>
    </location>
</feature>
<dbReference type="SUPFAM" id="SSF47459">
    <property type="entry name" value="HLH, helix-loop-helix DNA-binding domain"/>
    <property type="match status" value="1"/>
</dbReference>
<feature type="region of interest" description="Disordered" evidence="5">
    <location>
        <begin position="1"/>
        <end position="106"/>
    </location>
</feature>
<keyword evidence="8" id="KW-1185">Reference proteome</keyword>
<evidence type="ECO:0000313" key="7">
    <source>
        <dbReference type="EMBL" id="KAH9416572.1"/>
    </source>
</evidence>
<sequence>MQQQQSQQPQQSTKQTENSFETISTSTARQLLQCFNLDQQYPQPPPTSSSKTSPSTTPTSSRSPSIYQQQQQQQSSTITTPPGHLTSIDGKNNQSSQSSTKKHNENKNVTNFCRILNPILEQQQNLLRPMQPNQAELPIKPLYYQQTNEQQQQQQQDEQMMIMITEQQQSNRQSEGFQDDKIRNETNHHQHRQHFTVRTSTTTSTLDTIFGQKFDNFDANSKALLGQISHFQGFFAHQQQQQQQQAFHYHHNNNHSQQQQHQDHHHQQQSSSSKTSATNHQQQQQQYHKKISKPMIEKRRRDRINRSLNILKQLIIDSKRYPISNYNKRFEKADILEITVKYLESLVLEERRIYQQGFDDCKNLFTKLINEYFMFQANNDKDGYHYSSFMIIIEKLMKQLDLDGEKLLQEKQGKIMSVNLSTLHAELNEIKNRMATSGGGGGGGDSDGHYSADEQQPSTTLF</sequence>
<comment type="caution">
    <text evidence="7">The sequence shown here is derived from an EMBL/GenBank/DDBJ whole genome shotgun (WGS) entry which is preliminary data.</text>
</comment>
<evidence type="ECO:0000256" key="3">
    <source>
        <dbReference type="ARBA" id="ARBA00023163"/>
    </source>
</evidence>
<dbReference type="PANTHER" id="PTHR10985">
    <property type="entry name" value="BASIC HELIX-LOOP-HELIX TRANSCRIPTION FACTOR, HES-RELATED"/>
    <property type="match status" value="1"/>
</dbReference>
<organism evidence="7 8">
    <name type="scientific">Dermatophagoides pteronyssinus</name>
    <name type="common">European house dust mite</name>
    <dbReference type="NCBI Taxonomy" id="6956"/>
    <lineage>
        <taxon>Eukaryota</taxon>
        <taxon>Metazoa</taxon>
        <taxon>Ecdysozoa</taxon>
        <taxon>Arthropoda</taxon>
        <taxon>Chelicerata</taxon>
        <taxon>Arachnida</taxon>
        <taxon>Acari</taxon>
        <taxon>Acariformes</taxon>
        <taxon>Sarcoptiformes</taxon>
        <taxon>Astigmata</taxon>
        <taxon>Psoroptidia</taxon>
        <taxon>Analgoidea</taxon>
        <taxon>Pyroglyphidae</taxon>
        <taxon>Dermatophagoidinae</taxon>
        <taxon>Dermatophagoides</taxon>
    </lineage>
</organism>
<protein>
    <recommendedName>
        <fullName evidence="6">BHLH domain-containing protein</fullName>
    </recommendedName>
</protein>
<keyword evidence="2" id="KW-0805">Transcription regulation</keyword>
<feature type="compositionally biased region" description="Basic residues" evidence="5">
    <location>
        <begin position="287"/>
        <end position="299"/>
    </location>
</feature>
<dbReference type="EMBL" id="NJHN03000090">
    <property type="protein sequence ID" value="KAH9416572.1"/>
    <property type="molecule type" value="Genomic_DNA"/>
</dbReference>
<reference evidence="7 8" key="2">
    <citation type="journal article" date="2022" name="Mol. Biol. Evol.">
        <title>Comparative Genomics Reveals Insights into the Divergent Evolution of Astigmatic Mites and Household Pest Adaptations.</title>
        <authorList>
            <person name="Xiong Q."/>
            <person name="Wan A.T."/>
            <person name="Liu X."/>
            <person name="Fung C.S."/>
            <person name="Xiao X."/>
            <person name="Malainual N."/>
            <person name="Hou J."/>
            <person name="Wang L."/>
            <person name="Wang M."/>
            <person name="Yang K.Y."/>
            <person name="Cui Y."/>
            <person name="Leung E.L."/>
            <person name="Nong W."/>
            <person name="Shin S.K."/>
            <person name="Au S.W."/>
            <person name="Jeong K.Y."/>
            <person name="Chew F.T."/>
            <person name="Hui J.H."/>
            <person name="Leung T.F."/>
            <person name="Tungtrongchitr A."/>
            <person name="Zhong N."/>
            <person name="Liu Z."/>
            <person name="Tsui S.K."/>
        </authorList>
    </citation>
    <scope>NUCLEOTIDE SEQUENCE [LARGE SCALE GENOMIC DNA]</scope>
    <source>
        <strain evidence="7">Derp</strain>
    </source>
</reference>
<dbReference type="CDD" id="cd11410">
    <property type="entry name" value="bHLH_O_HES"/>
    <property type="match status" value="1"/>
</dbReference>
<name>A0ABQ8J1Z0_DERPT</name>